<dbReference type="Proteomes" id="UP001476247">
    <property type="component" value="Unassembled WGS sequence"/>
</dbReference>
<dbReference type="Pfam" id="PF00503">
    <property type="entry name" value="G-alpha"/>
    <property type="match status" value="1"/>
</dbReference>
<evidence type="ECO:0000256" key="4">
    <source>
        <dbReference type="ARBA" id="ARBA00023134"/>
    </source>
</evidence>
<name>A0ABP9XZB5_9FUNG</name>
<sequence>MVSIVVIFKQMKILHQNGYTKEELLNWRITVYKNVIQSAQAIVNALSQFEYQLANEKIEYEAQRIKEYRLQENIDPLVIDAVISVWHDPAVASLLYQKSTEFYLMDSAS</sequence>
<dbReference type="InterPro" id="IPR011025">
    <property type="entry name" value="GproteinA_insert"/>
</dbReference>
<reference evidence="5 6" key="1">
    <citation type="submission" date="2024-04" db="EMBL/GenBank/DDBJ databases">
        <title>genome sequences of Mucor flavus KT1a and Helicostylum pulchrum KT1b strains isolation_sourced from the surface of a dry-aged beef.</title>
        <authorList>
            <person name="Toyotome T."/>
            <person name="Hosono M."/>
            <person name="Torimaru M."/>
            <person name="Fukuda K."/>
            <person name="Mikami N."/>
        </authorList>
    </citation>
    <scope>NUCLEOTIDE SEQUENCE [LARGE SCALE GENOMIC DNA]</scope>
    <source>
        <strain evidence="5 6">KT1b</strain>
    </source>
</reference>
<organism evidence="5 6">
    <name type="scientific">Helicostylum pulchrum</name>
    <dbReference type="NCBI Taxonomy" id="562976"/>
    <lineage>
        <taxon>Eukaryota</taxon>
        <taxon>Fungi</taxon>
        <taxon>Fungi incertae sedis</taxon>
        <taxon>Mucoromycota</taxon>
        <taxon>Mucoromycotina</taxon>
        <taxon>Mucoromycetes</taxon>
        <taxon>Mucorales</taxon>
        <taxon>Mucorineae</taxon>
        <taxon>Mucoraceae</taxon>
        <taxon>Helicostylum</taxon>
    </lineage>
</organism>
<evidence type="ECO:0000256" key="2">
    <source>
        <dbReference type="ARBA" id="ARBA00022741"/>
    </source>
</evidence>
<dbReference type="PANTHER" id="PTHR10218">
    <property type="entry name" value="GTP-BINDING PROTEIN ALPHA SUBUNIT"/>
    <property type="match status" value="1"/>
</dbReference>
<dbReference type="InterPro" id="IPR001019">
    <property type="entry name" value="Gprotein_alpha_su"/>
</dbReference>
<dbReference type="Gene3D" id="1.10.400.10">
    <property type="entry name" value="GI Alpha 1, domain 2-like"/>
    <property type="match status" value="1"/>
</dbReference>
<evidence type="ECO:0000313" key="5">
    <source>
        <dbReference type="EMBL" id="GAA5800098.1"/>
    </source>
</evidence>
<keyword evidence="2" id="KW-0547">Nucleotide-binding</keyword>
<evidence type="ECO:0000256" key="3">
    <source>
        <dbReference type="ARBA" id="ARBA00022842"/>
    </source>
</evidence>
<keyword evidence="6" id="KW-1185">Reference proteome</keyword>
<dbReference type="SUPFAM" id="SSF47895">
    <property type="entry name" value="Transducin (alpha subunit), insertion domain"/>
    <property type="match status" value="1"/>
</dbReference>
<dbReference type="PANTHER" id="PTHR10218:SF369">
    <property type="entry name" value="GUANINE NUCLEOTIDE-BINDING PROTEIN ALPHA-2 SUBUNIT"/>
    <property type="match status" value="1"/>
</dbReference>
<accession>A0ABP9XZB5</accession>
<evidence type="ECO:0000313" key="6">
    <source>
        <dbReference type="Proteomes" id="UP001476247"/>
    </source>
</evidence>
<dbReference type="PROSITE" id="PS51882">
    <property type="entry name" value="G_ALPHA"/>
    <property type="match status" value="1"/>
</dbReference>
<keyword evidence="1" id="KW-0479">Metal-binding</keyword>
<gene>
    <name evidence="5" type="ORF">HPULCUR_005520</name>
</gene>
<keyword evidence="3" id="KW-0460">Magnesium</keyword>
<evidence type="ECO:0000256" key="1">
    <source>
        <dbReference type="ARBA" id="ARBA00022723"/>
    </source>
</evidence>
<proteinExistence type="predicted"/>
<dbReference type="EMBL" id="BAABUJ010000014">
    <property type="protein sequence ID" value="GAA5800098.1"/>
    <property type="molecule type" value="Genomic_DNA"/>
</dbReference>
<protein>
    <submittedName>
        <fullName evidence="5">Uncharacterized protein</fullName>
    </submittedName>
</protein>
<keyword evidence="4" id="KW-0342">GTP-binding</keyword>
<comment type="caution">
    <text evidence="5">The sequence shown here is derived from an EMBL/GenBank/DDBJ whole genome shotgun (WGS) entry which is preliminary data.</text>
</comment>